<feature type="domain" description="VWFA" evidence="1">
    <location>
        <begin position="4"/>
        <end position="184"/>
    </location>
</feature>
<dbReference type="InterPro" id="IPR036465">
    <property type="entry name" value="vWFA_dom_sf"/>
</dbReference>
<organism evidence="2 3">
    <name type="scientific">Microcystis aeruginosa NIES-2519</name>
    <dbReference type="NCBI Taxonomy" id="2303981"/>
    <lineage>
        <taxon>Bacteria</taxon>
        <taxon>Bacillati</taxon>
        <taxon>Cyanobacteriota</taxon>
        <taxon>Cyanophyceae</taxon>
        <taxon>Oscillatoriophycideae</taxon>
        <taxon>Chroococcales</taxon>
        <taxon>Microcystaceae</taxon>
        <taxon>Microcystis</taxon>
    </lineage>
</organism>
<dbReference type="Gene3D" id="3.40.50.410">
    <property type="entry name" value="von Willebrand factor, type A domain"/>
    <property type="match status" value="1"/>
</dbReference>
<dbReference type="PROSITE" id="PS50234">
    <property type="entry name" value="VWFA"/>
    <property type="match status" value="1"/>
</dbReference>
<comment type="caution">
    <text evidence="2">The sequence shown here is derived from an EMBL/GenBank/DDBJ whole genome shotgun (WGS) entry which is preliminary data.</text>
</comment>
<name>A0A5A5R809_MICAE</name>
<dbReference type="Pfam" id="PF00092">
    <property type="entry name" value="VWA"/>
    <property type="match status" value="1"/>
</dbReference>
<dbReference type="CDD" id="cd00198">
    <property type="entry name" value="vWFA"/>
    <property type="match status" value="1"/>
</dbReference>
<dbReference type="InterPro" id="IPR002035">
    <property type="entry name" value="VWF_A"/>
</dbReference>
<dbReference type="RefSeq" id="WP_149978865.1">
    <property type="nucleotide sequence ID" value="NZ_BHVO01000008.1"/>
</dbReference>
<gene>
    <name evidence="2" type="ORF">MiYa_00836</name>
</gene>
<protein>
    <recommendedName>
        <fullName evidence="1">VWFA domain-containing protein</fullName>
    </recommendedName>
</protein>
<accession>A0A5A5R809</accession>
<evidence type="ECO:0000313" key="3">
    <source>
        <dbReference type="Proteomes" id="UP000323569"/>
    </source>
</evidence>
<evidence type="ECO:0000259" key="1">
    <source>
        <dbReference type="PROSITE" id="PS50234"/>
    </source>
</evidence>
<evidence type="ECO:0000313" key="2">
    <source>
        <dbReference type="EMBL" id="GCA69311.1"/>
    </source>
</evidence>
<dbReference type="AlphaFoldDB" id="A0A5A5R809"/>
<dbReference type="Proteomes" id="UP000323569">
    <property type="component" value="Unassembled WGS sequence"/>
</dbReference>
<dbReference type="SUPFAM" id="SSF53300">
    <property type="entry name" value="vWA-like"/>
    <property type="match status" value="1"/>
</dbReference>
<proteinExistence type="predicted"/>
<dbReference type="SMART" id="SM00327">
    <property type="entry name" value="VWA"/>
    <property type="match status" value="1"/>
</dbReference>
<dbReference type="EMBL" id="BHVO01000008">
    <property type="protein sequence ID" value="GCA69311.1"/>
    <property type="molecule type" value="Genomic_DNA"/>
</dbReference>
<reference evidence="2 3" key="1">
    <citation type="submission" date="2018-09" db="EMBL/GenBank/DDBJ databases">
        <title>Evolutionary history of phycoerythrin pigmentation in the water bloom-forming cyanobacterium Microcystis aeruginosa.</title>
        <authorList>
            <person name="Tanabe Y."/>
            <person name="Tanabe Y."/>
            <person name="Yamaguchi H."/>
        </authorList>
    </citation>
    <scope>NUCLEOTIDE SEQUENCE [LARGE SCALE GENOMIC DNA]</scope>
    <source>
        <strain evidence="2 3">NIES-2519</strain>
    </source>
</reference>
<sequence length="233" mass="25576">MEIALEILVDHSGSMAGKKFDRAKQILTDVAPDLLGCATWIGAKTFSGNSDMINSVYKYELNTKDSVKLYDFISKIKDPSGGTPIAGAIRDVVKSFKSLRQLKEFVPKVVLITDGWDTSDGDWKAEIEQAKLDGIDCEIHIVGIELDEAKKKLAQEAALETGGTFTAVSSVPSGYETEKLIDTFRNSVLSSKPKLLIHTLNLRADLKIEFSLPVDLTSEEADKIAKFIKILPL</sequence>